<dbReference type="PANTHER" id="PTHR12687:SF8">
    <property type="entry name" value="PROTEIN REBELOTE"/>
    <property type="match status" value="1"/>
</dbReference>
<feature type="compositionally biased region" description="Acidic residues" evidence="5">
    <location>
        <begin position="83"/>
        <end position="101"/>
    </location>
</feature>
<protein>
    <recommendedName>
        <fullName evidence="8">Nucleolar complex protein 2 homolog</fullName>
    </recommendedName>
</protein>
<dbReference type="GO" id="GO:0005730">
    <property type="term" value="C:nucleolus"/>
    <property type="evidence" value="ECO:0000318"/>
    <property type="project" value="GO_Central"/>
</dbReference>
<dbReference type="InterPro" id="IPR005343">
    <property type="entry name" value="Noc2"/>
</dbReference>
<sequence length="644" mass="73544">MDEVVDASDSDGYLSEDLSFPIVGESETAKTLEDEIATTTYSTQNKKIHADVSTAKKKLDKLKKKDPEFSKFLESFKNSAESFQDDEAYSDESDQEAQGEDDLIKNKPKLLTDDVINAWCQMVKEDNNQSALISLLNAYRAACHYGTESIGHTIENSQSFCNVLLFTLSNADDVFRGLLQMSSSKSKKETLTELKKTPKWKCLKPLVKSFLRSTLFLLNQVTDSEILTFAMTRLRASLTFFDAFPSLVQPLIKAAVHLWATGGPILSSASFLVIRDFATMFGSKYYDTCLSKTFVAFISRSRVTEIADIKHMQFLRDCVVELFSVNVKKSSLKSVDSMTRFSKILICGFQTKKKEAIKKICSWEYINCIDLWVRFISANIRDHDNKDLQYLFFMTIQLIVGLANMFSGPRYFPLRLKCIEWLNSLSISSGDYIPLAPLVLDVLEYKVVKEGKRAQNSFTIGSVLKLPKQYLKSRIFQDVCFQSAVEQLCLHFAQWSYHISFPDLATIPLIRLRKIHEATTIENLRRMLKRLIDQVEQNVDFVQRKRDEVSFSPHEHESADSFLQLEKSSTNASFTQYYKSILDKAAERKLQKCGDISLPEQRNLKRNRVEPKRKPVGAEDHQNGVAVENGVIDTKRRRRALQAQ</sequence>
<keyword evidence="7" id="KW-1185">Reference proteome</keyword>
<evidence type="ECO:0000256" key="4">
    <source>
        <dbReference type="SAM" id="Coils"/>
    </source>
</evidence>
<feature type="compositionally biased region" description="Basic and acidic residues" evidence="5">
    <location>
        <begin position="607"/>
        <end position="622"/>
    </location>
</feature>
<feature type="region of interest" description="Disordered" evidence="5">
    <location>
        <begin position="83"/>
        <end position="104"/>
    </location>
</feature>
<dbReference type="STRING" id="4155.A0A022Q7T9"/>
<feature type="region of interest" description="Disordered" evidence="5">
    <location>
        <begin position="599"/>
        <end position="644"/>
    </location>
</feature>
<dbReference type="Pfam" id="PF03715">
    <property type="entry name" value="Noc2"/>
    <property type="match status" value="1"/>
</dbReference>
<keyword evidence="3" id="KW-0539">Nucleus</keyword>
<evidence type="ECO:0000313" key="6">
    <source>
        <dbReference type="EMBL" id="EYU23684.1"/>
    </source>
</evidence>
<evidence type="ECO:0000313" key="7">
    <source>
        <dbReference type="Proteomes" id="UP000030748"/>
    </source>
</evidence>
<evidence type="ECO:0000256" key="5">
    <source>
        <dbReference type="SAM" id="MobiDB-lite"/>
    </source>
</evidence>
<comment type="subcellular location">
    <subcellularLocation>
        <location evidence="1">Nucleus</location>
    </subcellularLocation>
</comment>
<name>A0A022Q7T9_ERYGU</name>
<gene>
    <name evidence="6" type="ORF">MIMGU_mgv1a025263mg</name>
</gene>
<accession>A0A022Q7T9</accession>
<proteinExistence type="inferred from homology"/>
<feature type="coiled-coil region" evidence="4">
    <location>
        <begin position="518"/>
        <end position="545"/>
    </location>
</feature>
<dbReference type="GO" id="GO:0030690">
    <property type="term" value="C:Noc1p-Noc2p complex"/>
    <property type="evidence" value="ECO:0000318"/>
    <property type="project" value="GO_Central"/>
</dbReference>
<feature type="compositionally biased region" description="Basic residues" evidence="5">
    <location>
        <begin position="635"/>
        <end position="644"/>
    </location>
</feature>
<dbReference type="PANTHER" id="PTHR12687">
    <property type="entry name" value="NUCLEOLAR COMPLEX 2 AND RAD4-RELATED"/>
    <property type="match status" value="1"/>
</dbReference>
<reference evidence="6 7" key="1">
    <citation type="journal article" date="2013" name="Proc. Natl. Acad. Sci. U.S.A.">
        <title>Fine-scale variation in meiotic recombination in Mimulus inferred from population shotgun sequencing.</title>
        <authorList>
            <person name="Hellsten U."/>
            <person name="Wright K.M."/>
            <person name="Jenkins J."/>
            <person name="Shu S."/>
            <person name="Yuan Y."/>
            <person name="Wessler S.R."/>
            <person name="Schmutz J."/>
            <person name="Willis J.H."/>
            <person name="Rokhsar D.S."/>
        </authorList>
    </citation>
    <scope>NUCLEOTIDE SEQUENCE [LARGE SCALE GENOMIC DNA]</scope>
    <source>
        <strain evidence="7">cv. DUN x IM62</strain>
    </source>
</reference>
<dbReference type="EMBL" id="KI632161">
    <property type="protein sequence ID" value="EYU23684.1"/>
    <property type="molecule type" value="Genomic_DNA"/>
</dbReference>
<evidence type="ECO:0008006" key="8">
    <source>
        <dbReference type="Google" id="ProtNLM"/>
    </source>
</evidence>
<dbReference type="GO" id="GO:0030691">
    <property type="term" value="C:Noc2p-Noc3p complex"/>
    <property type="evidence" value="ECO:0000318"/>
    <property type="project" value="GO_Central"/>
</dbReference>
<dbReference type="Proteomes" id="UP000030748">
    <property type="component" value="Unassembled WGS sequence"/>
</dbReference>
<evidence type="ECO:0000256" key="3">
    <source>
        <dbReference type="ARBA" id="ARBA00023242"/>
    </source>
</evidence>
<comment type="similarity">
    <text evidence="2">Belongs to the NOC2 family.</text>
</comment>
<organism evidence="6 7">
    <name type="scientific">Erythranthe guttata</name>
    <name type="common">Yellow monkey flower</name>
    <name type="synonym">Mimulus guttatus</name>
    <dbReference type="NCBI Taxonomy" id="4155"/>
    <lineage>
        <taxon>Eukaryota</taxon>
        <taxon>Viridiplantae</taxon>
        <taxon>Streptophyta</taxon>
        <taxon>Embryophyta</taxon>
        <taxon>Tracheophyta</taxon>
        <taxon>Spermatophyta</taxon>
        <taxon>Magnoliopsida</taxon>
        <taxon>eudicotyledons</taxon>
        <taxon>Gunneridae</taxon>
        <taxon>Pentapetalae</taxon>
        <taxon>asterids</taxon>
        <taxon>lamiids</taxon>
        <taxon>Lamiales</taxon>
        <taxon>Phrymaceae</taxon>
        <taxon>Erythranthe</taxon>
    </lineage>
</organism>
<dbReference type="GO" id="GO:0042273">
    <property type="term" value="P:ribosomal large subunit biogenesis"/>
    <property type="evidence" value="ECO:0000318"/>
    <property type="project" value="GO_Central"/>
</dbReference>
<evidence type="ECO:0000256" key="1">
    <source>
        <dbReference type="ARBA" id="ARBA00004123"/>
    </source>
</evidence>
<keyword evidence="4" id="KW-0175">Coiled coil</keyword>
<dbReference type="GO" id="GO:0005654">
    <property type="term" value="C:nucleoplasm"/>
    <property type="evidence" value="ECO:0000318"/>
    <property type="project" value="GO_Central"/>
</dbReference>
<dbReference type="AlphaFoldDB" id="A0A022Q7T9"/>
<evidence type="ECO:0000256" key="2">
    <source>
        <dbReference type="ARBA" id="ARBA00005907"/>
    </source>
</evidence>